<protein>
    <submittedName>
        <fullName evidence="4">Glutathione S-transferase N-terminal domain-containing protein</fullName>
    </submittedName>
</protein>
<dbReference type="InterPro" id="IPR004046">
    <property type="entry name" value="GST_C"/>
</dbReference>
<organism evidence="4 5">
    <name type="scientific">Orrella daihaiensis</name>
    <dbReference type="NCBI Taxonomy" id="2782176"/>
    <lineage>
        <taxon>Bacteria</taxon>
        <taxon>Pseudomonadati</taxon>
        <taxon>Pseudomonadota</taxon>
        <taxon>Betaproteobacteria</taxon>
        <taxon>Burkholderiales</taxon>
        <taxon>Alcaligenaceae</taxon>
        <taxon>Orrella</taxon>
    </lineage>
</organism>
<dbReference type="SUPFAM" id="SSF52833">
    <property type="entry name" value="Thioredoxin-like"/>
    <property type="match status" value="1"/>
</dbReference>
<dbReference type="Pfam" id="PF00043">
    <property type="entry name" value="GST_C"/>
    <property type="match status" value="1"/>
</dbReference>
<dbReference type="CDD" id="cd10291">
    <property type="entry name" value="GST_C_YfcG_like"/>
    <property type="match status" value="1"/>
</dbReference>
<dbReference type="InterPro" id="IPR004045">
    <property type="entry name" value="Glutathione_S-Trfase_N"/>
</dbReference>
<comment type="similarity">
    <text evidence="1">Belongs to the GST superfamily.</text>
</comment>
<accession>A0ABY4AGD4</accession>
<dbReference type="SUPFAM" id="SSF47616">
    <property type="entry name" value="GST C-terminal domain-like"/>
    <property type="match status" value="1"/>
</dbReference>
<dbReference type="SFLD" id="SFLDS00019">
    <property type="entry name" value="Glutathione_Transferase_(cytos"/>
    <property type="match status" value="1"/>
</dbReference>
<dbReference type="Proteomes" id="UP000831607">
    <property type="component" value="Chromosome"/>
</dbReference>
<dbReference type="SFLD" id="SFLDG01151">
    <property type="entry name" value="Main.2:_Nu-like"/>
    <property type="match status" value="1"/>
</dbReference>
<dbReference type="InterPro" id="IPR036249">
    <property type="entry name" value="Thioredoxin-like_sf"/>
</dbReference>
<dbReference type="EMBL" id="CP063982">
    <property type="protein sequence ID" value="UOD49348.1"/>
    <property type="molecule type" value="Genomic_DNA"/>
</dbReference>
<gene>
    <name evidence="4" type="ORF">DHf2319_07540</name>
</gene>
<name>A0ABY4AGD4_9BURK</name>
<sequence>MIDLYYWTTPNGHKITLFLEETGLPYSIKPINIGKGDQFAAEFLAISPNNRIPAIVDHEPSDGQAPLSIFESGAILLYLAEKTGKFLSRDFRVRQQTLEWLFWQMGGLGPMAGQNHHFGNFAPEKIPYAIKRYVDETARLYGVLDKRLEGREFIAGEYSIADMACFPWVAAYTRQQIDINEFPNVKRWFNDIHERDATQRAYGLSEKMNPNAPKLPPLVD</sequence>
<reference evidence="4 5" key="1">
    <citation type="submission" date="2020-11" db="EMBL/GenBank/DDBJ databases">
        <title>Algicoccus daihaiensis sp.nov., isolated from Daihai Lake in Inner Mongolia.</title>
        <authorList>
            <person name="Kai J."/>
        </authorList>
    </citation>
    <scope>NUCLEOTIDE SEQUENCE [LARGE SCALE GENOMIC DNA]</scope>
    <source>
        <strain evidence="5">f23</strain>
    </source>
</reference>
<evidence type="ECO:0000313" key="5">
    <source>
        <dbReference type="Proteomes" id="UP000831607"/>
    </source>
</evidence>
<evidence type="ECO:0000256" key="1">
    <source>
        <dbReference type="RuleBase" id="RU003494"/>
    </source>
</evidence>
<dbReference type="InterPro" id="IPR010987">
    <property type="entry name" value="Glutathione-S-Trfase_C-like"/>
</dbReference>
<dbReference type="InterPro" id="IPR036282">
    <property type="entry name" value="Glutathione-S-Trfase_C_sf"/>
</dbReference>
<feature type="domain" description="GST C-terminal" evidence="3">
    <location>
        <begin position="90"/>
        <end position="217"/>
    </location>
</feature>
<dbReference type="Gene3D" id="1.20.1050.10">
    <property type="match status" value="1"/>
</dbReference>
<dbReference type="PANTHER" id="PTHR44051">
    <property type="entry name" value="GLUTATHIONE S-TRANSFERASE-RELATED"/>
    <property type="match status" value="1"/>
</dbReference>
<dbReference type="PROSITE" id="PS50404">
    <property type="entry name" value="GST_NTER"/>
    <property type="match status" value="1"/>
</dbReference>
<dbReference type="Gene3D" id="3.40.30.10">
    <property type="entry name" value="Glutaredoxin"/>
    <property type="match status" value="1"/>
</dbReference>
<dbReference type="InterPro" id="IPR040079">
    <property type="entry name" value="Glutathione_S-Trfase"/>
</dbReference>
<keyword evidence="5" id="KW-1185">Reference proteome</keyword>
<dbReference type="RefSeq" id="WP_243477507.1">
    <property type="nucleotide sequence ID" value="NZ_CP063982.1"/>
</dbReference>
<proteinExistence type="inferred from homology"/>
<evidence type="ECO:0000313" key="4">
    <source>
        <dbReference type="EMBL" id="UOD49348.1"/>
    </source>
</evidence>
<dbReference type="Pfam" id="PF02798">
    <property type="entry name" value="GST_N"/>
    <property type="match status" value="1"/>
</dbReference>
<feature type="domain" description="GST N-terminal" evidence="2">
    <location>
        <begin position="1"/>
        <end position="87"/>
    </location>
</feature>
<dbReference type="SFLD" id="SFLDG00358">
    <property type="entry name" value="Main_(cytGST)"/>
    <property type="match status" value="1"/>
</dbReference>
<dbReference type="CDD" id="cd03048">
    <property type="entry name" value="GST_N_Ure2p_like"/>
    <property type="match status" value="1"/>
</dbReference>
<evidence type="ECO:0000259" key="3">
    <source>
        <dbReference type="PROSITE" id="PS50405"/>
    </source>
</evidence>
<evidence type="ECO:0000259" key="2">
    <source>
        <dbReference type="PROSITE" id="PS50404"/>
    </source>
</evidence>
<dbReference type="PANTHER" id="PTHR44051:SF19">
    <property type="entry name" value="DISULFIDE-BOND OXIDOREDUCTASE YFCG"/>
    <property type="match status" value="1"/>
</dbReference>
<dbReference type="PROSITE" id="PS50405">
    <property type="entry name" value="GST_CTER"/>
    <property type="match status" value="1"/>
</dbReference>